<evidence type="ECO:0000259" key="1">
    <source>
        <dbReference type="SMART" id="SM00256"/>
    </source>
</evidence>
<dbReference type="EMBL" id="CAJGYM010000016">
    <property type="protein sequence ID" value="CAD6190497.1"/>
    <property type="molecule type" value="Genomic_DNA"/>
</dbReference>
<evidence type="ECO:0000313" key="2">
    <source>
        <dbReference type="EMBL" id="CAD6190497.1"/>
    </source>
</evidence>
<proteinExistence type="predicted"/>
<dbReference type="SMART" id="SM00256">
    <property type="entry name" value="FBOX"/>
    <property type="match status" value="1"/>
</dbReference>
<organism evidence="2 3">
    <name type="scientific">Caenorhabditis auriculariae</name>
    <dbReference type="NCBI Taxonomy" id="2777116"/>
    <lineage>
        <taxon>Eukaryota</taxon>
        <taxon>Metazoa</taxon>
        <taxon>Ecdysozoa</taxon>
        <taxon>Nematoda</taxon>
        <taxon>Chromadorea</taxon>
        <taxon>Rhabditida</taxon>
        <taxon>Rhabditina</taxon>
        <taxon>Rhabditomorpha</taxon>
        <taxon>Rhabditoidea</taxon>
        <taxon>Rhabditidae</taxon>
        <taxon>Peloderinae</taxon>
        <taxon>Caenorhabditis</taxon>
    </lineage>
</organism>
<comment type="caution">
    <text evidence="2">The sequence shown here is derived from an EMBL/GenBank/DDBJ whole genome shotgun (WGS) entry which is preliminary data.</text>
</comment>
<evidence type="ECO:0000313" key="3">
    <source>
        <dbReference type="Proteomes" id="UP000835052"/>
    </source>
</evidence>
<sequence length="569" mass="66494">MSELSGWQCAPTNVLEEIFALLPLKNLGRCSQVCYQWFIASSTDYPWRKFVFKDGVFVRRKYTQHSGWQYHIDHWRLRFLISNASRKWRVLVIEPVTNLFNLYEFFRVLTNFSEYYERNTEEDRPLGKIRQFHFQWRLQVDDEIAGVHRDKDIGTGGEMLHTLSNLLTHLHGLKVLSLIDLQLTFWEGDQFLNDLLAKFSTQLEYLSLLNVSLRPRAFLQPALFLNLRQLVVSPQMIGDDNLSLIACLRRLQTLTIVQDEKCDLVVPCSSKAWQVFTEQNCSRTRLWLILKGKPKCALIIQPCAPVFGIKMEESSGQLTNGIADQISLYYSETLEVFEQCGLERMKRGKKMKERADLALVLLASKCQSLKMLACRERIAHGTALILATFARKKSFQLTLRKNGLLKRVCWSRREVSEMDISFDWLKRHSKNLILVMEEIRRLTSQTRVIIDDKCYKTTLKFREFFRKFFTHIDLVTSLDIKVPRNANFDSFENETNYILSLSPNHPGSVTRKHGRKLRILEKNEFEVTRLSQHFGDKAPPLAVVTIPQKLIFRAFIRKARPREYTSPAR</sequence>
<dbReference type="PANTHER" id="PTHR20872:SF1">
    <property type="entry name" value="F-BOX DOMAIN-CONTAINING PROTEIN"/>
    <property type="match status" value="1"/>
</dbReference>
<protein>
    <recommendedName>
        <fullName evidence="1">F-box domain-containing protein</fullName>
    </recommendedName>
</protein>
<dbReference type="PANTHER" id="PTHR20872">
    <property type="match status" value="1"/>
</dbReference>
<name>A0A8S1H562_9PELO</name>
<dbReference type="InterPro" id="IPR036047">
    <property type="entry name" value="F-box-like_dom_sf"/>
</dbReference>
<gene>
    <name evidence="2" type="ORF">CAUJ_LOCUS6416</name>
</gene>
<dbReference type="Pfam" id="PF12937">
    <property type="entry name" value="F-box-like"/>
    <property type="match status" value="1"/>
</dbReference>
<dbReference type="Proteomes" id="UP000835052">
    <property type="component" value="Unassembled WGS sequence"/>
</dbReference>
<dbReference type="OrthoDB" id="9974792at2759"/>
<accession>A0A8S1H562</accession>
<dbReference type="SUPFAM" id="SSF81383">
    <property type="entry name" value="F-box domain"/>
    <property type="match status" value="1"/>
</dbReference>
<dbReference type="SUPFAM" id="SSF52047">
    <property type="entry name" value="RNI-like"/>
    <property type="match status" value="1"/>
</dbReference>
<keyword evidence="3" id="KW-1185">Reference proteome</keyword>
<dbReference type="AlphaFoldDB" id="A0A8S1H562"/>
<dbReference type="InterPro" id="IPR001810">
    <property type="entry name" value="F-box_dom"/>
</dbReference>
<feature type="domain" description="F-box" evidence="1">
    <location>
        <begin position="10"/>
        <end position="50"/>
    </location>
</feature>
<dbReference type="Gene3D" id="1.20.1280.50">
    <property type="match status" value="1"/>
</dbReference>
<reference evidence="2" key="1">
    <citation type="submission" date="2020-10" db="EMBL/GenBank/DDBJ databases">
        <authorList>
            <person name="Kikuchi T."/>
        </authorList>
    </citation>
    <scope>NUCLEOTIDE SEQUENCE</scope>
    <source>
        <strain evidence="2">NKZ352</strain>
    </source>
</reference>